<accession>A0A512BCL1</accession>
<dbReference type="PANTHER" id="PTHR33867">
    <property type="entry name" value="RIBOSOME MATURATION FACTOR RIMP"/>
    <property type="match status" value="1"/>
</dbReference>
<dbReference type="GO" id="GO:0005829">
    <property type="term" value="C:cytosol"/>
    <property type="evidence" value="ECO:0007669"/>
    <property type="project" value="TreeGrafter"/>
</dbReference>
<dbReference type="InterPro" id="IPR035956">
    <property type="entry name" value="RimP_N_sf"/>
</dbReference>
<evidence type="ECO:0000313" key="7">
    <source>
        <dbReference type="Proteomes" id="UP000321513"/>
    </source>
</evidence>
<dbReference type="AlphaFoldDB" id="A0A512BCL1"/>
<feature type="domain" description="Ribosome maturation factor RimP C-terminal" evidence="5">
    <location>
        <begin position="87"/>
        <end position="156"/>
    </location>
</feature>
<evidence type="ECO:0000256" key="3">
    <source>
        <dbReference type="HAMAP-Rule" id="MF_01077"/>
    </source>
</evidence>
<dbReference type="SUPFAM" id="SSF75420">
    <property type="entry name" value="YhbC-like, N-terminal domain"/>
    <property type="match status" value="1"/>
</dbReference>
<dbReference type="PANTHER" id="PTHR33867:SF1">
    <property type="entry name" value="RIBOSOME MATURATION FACTOR RIMP"/>
    <property type="match status" value="1"/>
</dbReference>
<evidence type="ECO:0000256" key="2">
    <source>
        <dbReference type="ARBA" id="ARBA00022517"/>
    </source>
</evidence>
<gene>
    <name evidence="3 6" type="primary">rimP</name>
    <name evidence="6" type="ORF">SAE01_22020</name>
</gene>
<feature type="domain" description="Ribosome maturation factor RimP N-terminal" evidence="4">
    <location>
        <begin position="27"/>
        <end position="84"/>
    </location>
</feature>
<comment type="subcellular location">
    <subcellularLocation>
        <location evidence="3">Cytoplasm</location>
    </subcellularLocation>
</comment>
<dbReference type="GO" id="GO:0006412">
    <property type="term" value="P:translation"/>
    <property type="evidence" value="ECO:0007669"/>
    <property type="project" value="TreeGrafter"/>
</dbReference>
<dbReference type="Gene3D" id="3.30.300.70">
    <property type="entry name" value="RimP-like superfamily, N-terminal"/>
    <property type="match status" value="1"/>
</dbReference>
<name>A0A512BCL1_9BACT</name>
<dbReference type="CDD" id="cd01734">
    <property type="entry name" value="YlxS_C"/>
    <property type="match status" value="1"/>
</dbReference>
<dbReference type="Pfam" id="PF17384">
    <property type="entry name" value="DUF150_C"/>
    <property type="match status" value="1"/>
</dbReference>
<evidence type="ECO:0000259" key="5">
    <source>
        <dbReference type="Pfam" id="PF17384"/>
    </source>
</evidence>
<dbReference type="InterPro" id="IPR036847">
    <property type="entry name" value="RimP_C_sf"/>
</dbReference>
<keyword evidence="2 3" id="KW-0690">Ribosome biogenesis</keyword>
<dbReference type="InterPro" id="IPR028998">
    <property type="entry name" value="RimP_C"/>
</dbReference>
<dbReference type="HAMAP" id="MF_01077">
    <property type="entry name" value="RimP"/>
    <property type="match status" value="1"/>
</dbReference>
<dbReference type="Pfam" id="PF02576">
    <property type="entry name" value="RimP_N"/>
    <property type="match status" value="1"/>
</dbReference>
<keyword evidence="1 3" id="KW-0963">Cytoplasm</keyword>
<proteinExistence type="inferred from homology"/>
<evidence type="ECO:0000256" key="1">
    <source>
        <dbReference type="ARBA" id="ARBA00022490"/>
    </source>
</evidence>
<sequence length="156" mass="17583">MANETIIAEVEGMLNDLLAAQPGDFLVSIKVKPTNNIKIFLDSDEGMSIEKCVRYNRKLYALIEEKALFPEGNFSLEISSPGVDEPLKNSRQYNKNIGRKVLVTFNDDTEKEGKLLQVTDTDILIEQTTGKGKKAETNQFLIPFENIKKTIVQVQF</sequence>
<dbReference type="InterPro" id="IPR028989">
    <property type="entry name" value="RimP_N"/>
</dbReference>
<dbReference type="SUPFAM" id="SSF74942">
    <property type="entry name" value="YhbC-like, C-terminal domain"/>
    <property type="match status" value="1"/>
</dbReference>
<comment type="function">
    <text evidence="3">Required for maturation of 30S ribosomal subunits.</text>
</comment>
<evidence type="ECO:0000259" key="4">
    <source>
        <dbReference type="Pfam" id="PF02576"/>
    </source>
</evidence>
<dbReference type="GO" id="GO:0000028">
    <property type="term" value="P:ribosomal small subunit assembly"/>
    <property type="evidence" value="ECO:0007669"/>
    <property type="project" value="TreeGrafter"/>
</dbReference>
<reference evidence="6 7" key="1">
    <citation type="submission" date="2019-07" db="EMBL/GenBank/DDBJ databases">
        <title>Whole genome shotgun sequence of Segetibacter aerophilus NBRC 106135.</title>
        <authorList>
            <person name="Hosoyama A."/>
            <person name="Uohara A."/>
            <person name="Ohji S."/>
            <person name="Ichikawa N."/>
        </authorList>
    </citation>
    <scope>NUCLEOTIDE SEQUENCE [LARGE SCALE GENOMIC DNA]</scope>
    <source>
        <strain evidence="6 7">NBRC 106135</strain>
    </source>
</reference>
<protein>
    <recommendedName>
        <fullName evidence="3">Ribosome maturation factor RimP</fullName>
    </recommendedName>
</protein>
<dbReference type="EMBL" id="BJYT01000007">
    <property type="protein sequence ID" value="GEO09706.1"/>
    <property type="molecule type" value="Genomic_DNA"/>
</dbReference>
<organism evidence="6 7">
    <name type="scientific">Segetibacter aerophilus</name>
    <dbReference type="NCBI Taxonomy" id="670293"/>
    <lineage>
        <taxon>Bacteria</taxon>
        <taxon>Pseudomonadati</taxon>
        <taxon>Bacteroidota</taxon>
        <taxon>Chitinophagia</taxon>
        <taxon>Chitinophagales</taxon>
        <taxon>Chitinophagaceae</taxon>
        <taxon>Segetibacter</taxon>
    </lineage>
</organism>
<comment type="caution">
    <text evidence="6">The sequence shown here is derived from an EMBL/GenBank/DDBJ whole genome shotgun (WGS) entry which is preliminary data.</text>
</comment>
<keyword evidence="7" id="KW-1185">Reference proteome</keyword>
<evidence type="ECO:0000313" key="6">
    <source>
        <dbReference type="EMBL" id="GEO09706.1"/>
    </source>
</evidence>
<dbReference type="Proteomes" id="UP000321513">
    <property type="component" value="Unassembled WGS sequence"/>
</dbReference>
<dbReference type="InterPro" id="IPR003728">
    <property type="entry name" value="Ribosome_maturation_RimP"/>
</dbReference>
<comment type="similarity">
    <text evidence="3">Belongs to the RimP family.</text>
</comment>